<dbReference type="Pfam" id="PF15787">
    <property type="entry name" value="DUF4704"/>
    <property type="match status" value="1"/>
</dbReference>
<dbReference type="SUPFAM" id="SSF81837">
    <property type="entry name" value="BEACH domain"/>
    <property type="match status" value="1"/>
</dbReference>
<feature type="compositionally biased region" description="Low complexity" evidence="2">
    <location>
        <begin position="1134"/>
        <end position="1146"/>
    </location>
</feature>
<feature type="compositionally biased region" description="Basic and acidic residues" evidence="2">
    <location>
        <begin position="1083"/>
        <end position="1093"/>
    </location>
</feature>
<dbReference type="SMR" id="A2EFL4"/>
<dbReference type="InterPro" id="IPR036372">
    <property type="entry name" value="BEACH_dom_sf"/>
</dbReference>
<feature type="region of interest" description="Disordered" evidence="2">
    <location>
        <begin position="926"/>
        <end position="945"/>
    </location>
</feature>
<protein>
    <recommendedName>
        <fullName evidence="3">BEACH domain-containing protein</fullName>
    </recommendedName>
</protein>
<accession>A2EFL4</accession>
<dbReference type="InterPro" id="IPR016024">
    <property type="entry name" value="ARM-type_fold"/>
</dbReference>
<sequence length="2725" mass="314549">MAQLLKFNKINQENVQQLEEKLKAGNHIDSIIAESLGKMQYSEELTKQIIHIHTKNKDIINFLAIRVYYNSIAFYQQFSPNFDEKLLMPLLSTLIFALDSDESLIAAKLYQFFFRILLQLPKFYEFDISINDLHTCIQALPSFKLIFYVLNQIIQSGCSTTSKFFAQILESFAVLLSEKPLNSSFNIIMILELLSKYLFALELPCLAFFGKVVPFVTEKNKLHDFVIRMTKEFLRQIKETNKLRINVVKKDTPILLPMQEPLLAFRDKIFTTDFEASKHPTIPEPLTYAHLTDENESILINHITNAFKDVKECYSLFLDMVIGEVSCNLESDFYFSLWNAVSEFALKSTQITKNKLTNNPVIVSSKIFYEGDTIFNQSKDFQKLNTLRDRVIQLYIEDPSNDYFIDFIKNITQYPLLMAETCLRFISKQTKTIELVCSKPQNTISLMESASVYQRIFFESNSDQIKTARDCLFILLKYLLHDDKFKCNIFTNKECTYGFLAFLFESNLADLTLTALKEYLMLPNVIDVSESVTTALVDDIKGITVYVPELQSLDLLIKILNTLNEVCTINNNLRMSFISICPLFTDIYNKLGKLDEFPPEQVKNIKDNQRLFMKCSLMFLALMSPYFSISEVQLAALELAIHNVSDDDLVFYNEILYHFMELLSGNYLSSNSCSFLIKSLEIPKYILKLYYKTPYFTNVLDNFKQLCSYSSTNIELLCTAGVDYALLELLEEAKCDPTAIPEQIDQILDLFFTICSSYSTNQTVLKFISLLSPIRSDEIEIDNSDAESRRSEFDFDSSHESVSVDSYLSSMHNDDSGNIMMSATEYINPYANYIAPKTNNNQDFLIPPPPREDSISNSFHRKHRFITQTKSELQLSLFPPPQPSDEQASVSTPLASESGSFEDASPLSTLNNSSEYSTEEKIISQQNFDDEEGKFEFEPSPKDELQIKIHQETARLSSSKKEIRNDVVLETIPEFVPIEMQDKTANKEKVPDLPQENPITTSDKSDKENPITTSDKSDKENPITTKEPVPAFPLVSTTKQPVPDLPPVNPVSQTTTKQPVPDLPPVKIDNPETTKQELTIEQQQDKAIEETLKDISAAESEKSEDKERGRKPRRRSSFSADRLEPHEPNPVEINLPSTSPLSTLNSKTQEIDLTDDGQEISISSEGSLQNPWGSYRSADASRRSSFTDYVSIAESASYHEVNNTPILDQAMNNNIELSPPSENMKVKVEVDENPRIKQYNSRNYLILDFMDKNYKYKEVDEKHKKSNFEVSPLFYSFLTAFHRIIDDSNENHVHYYALNKSIIECPFHEFPTIKEGLSFSFSCWLFLDNNPAEYRPYIFDFINGNSDIGCFITSKTACFVICKGETTHTSKLNAEFPLQKWFFFSVSIKSFTNRISVYSTIDLKEQETVNLPKIEFTDKATFFIRGGGYQKEVENPHKMSFPVLLNFMEPSEFAKIRSMSQKSTTVPNSIYIFNQERSLLEIIPQFMHTLIYNGLIPTLLPLFIYNDSNPSYFFESAISILSKIMKFSPKAQHSFIKYKGIESISYLLLTEWSDKFTPKMYSYFEDLLEIFSDKLKRPLFEKILTNFDIIVQMKEENQIKIYKSWANKLFVNYPELANKYCNVDRILSCLRTHYYYEDAEKDIIIQRKQQIDVTQIRKCLLVLIFKFAQNNFDYFFFEYLILCILTIKDDKQVDELMELTVSIINSNFCNFSFVTENYYERLFELFTVQNVKFNTFLIDILIGLQATGNYPSSFFLGFSKVLTSLFYSYSDSIEKLNRAVLKSLKTIPEFSSLACSLSVKCSDEKEMTKILHFINEESFTKIDKNSLMWLIVLVIKLEKPEDKNKMMSCICMAKEKWTEAFNFFEMISGRRNPKTYENQYLFLLTAANLLIDKKIYASKPTLENFFQLSQKYIMYRDQNEPNPCMEKLFKETYNERMDTTMDCNVLLKLRFDKNGEWLDNVLAKKIIELFLEFNVTKYTKFVLTLVGFIMRTKNPSIIYELTKMSLTEKERIENIEPITYYAYQCQRVSKMCYYAKVEVPKQGQFLYDFFEPICLSPFDNQSLNDLQNAFNEEQRKLYEKTQWLMSFDINNKIDKLNLRIKRFSLRSKSIQLEDGFHWQVLWNKLAVEGGLWASAKSDTFNNYRLNCSTFGGAFIKVGDKEINRRDVVQDTKESDKLASFPGMLILNGQRLPSYFELNRELIIVRTVSDTISLPLKELKNLFYTQVSLKVSRFEFTSYSGDSLLFEFTGIETSQIFISITSLKPPHMKHCMTRMNDEFNLSTKWAKGTISNFKYLSLLNSMVGRSFNTPENYPIFPLVYKNRDFTKLLRIPSTSNILQMLTNVRPFDGQKAYTQIDYNMETIPEYYCMPELYENVDENSLHFVYENRKLLESDFVSDLLNNWVTLMFPGLGNVPKKGSQATELKKYDITFSLGVKDIFVSNYCKGTFTLLGETSKLMKFVLDLEKIQDKVVLGEDFNLETQEMILPTNAKQILPVGKERFAFLRSKKPYLQIVDHLGTMNAPTASSSEVTCVSSKGNYIAVGTFNSEIIVFYDNVLKYSFPVYRDPFTSIDVSDTFGTICAATKESIALFSLATGNATLTIDLSGLRPKKVAISPKWGFIVVHGIRITERKEENAIAVYTINGKFVSEYYIEGSIHSWTLFSNKNDFDYICFNVDNNVYVAELIDVESIAEVCKEKDTIVSINYEKNISAIVYTTNTGNVHIISV</sequence>
<feature type="compositionally biased region" description="Basic and acidic residues" evidence="2">
    <location>
        <begin position="980"/>
        <end position="991"/>
    </location>
</feature>
<proteinExistence type="predicted"/>
<dbReference type="InterPro" id="IPR000409">
    <property type="entry name" value="BEACH_dom"/>
</dbReference>
<evidence type="ECO:0000313" key="5">
    <source>
        <dbReference type="Proteomes" id="UP000001542"/>
    </source>
</evidence>
<dbReference type="VEuPathDB" id="TrichDB:TVAG_487330"/>
<dbReference type="InterPro" id="IPR036322">
    <property type="entry name" value="WD40_repeat_dom_sf"/>
</dbReference>
<dbReference type="SMART" id="SM01026">
    <property type="entry name" value="Beach"/>
    <property type="match status" value="1"/>
</dbReference>
<reference evidence="4" key="1">
    <citation type="submission" date="2006-10" db="EMBL/GenBank/DDBJ databases">
        <authorList>
            <person name="Amadeo P."/>
            <person name="Zhao Q."/>
            <person name="Wortman J."/>
            <person name="Fraser-Liggett C."/>
            <person name="Carlton J."/>
        </authorList>
    </citation>
    <scope>NUCLEOTIDE SEQUENCE</scope>
    <source>
        <strain evidence="4">G3</strain>
    </source>
</reference>
<feature type="compositionally biased region" description="Basic and acidic residues" evidence="2">
    <location>
        <begin position="1099"/>
        <end position="1108"/>
    </location>
</feature>
<dbReference type="Proteomes" id="UP000001542">
    <property type="component" value="Unassembled WGS sequence"/>
</dbReference>
<feature type="compositionally biased region" description="Polar residues" evidence="2">
    <location>
        <begin position="885"/>
        <end position="899"/>
    </location>
</feature>
<dbReference type="InParanoid" id="A2EFL4"/>
<feature type="compositionally biased region" description="Basic and acidic residues" evidence="2">
    <location>
        <begin position="1003"/>
        <end position="1021"/>
    </location>
</feature>
<feature type="region of interest" description="Disordered" evidence="2">
    <location>
        <begin position="876"/>
        <end position="921"/>
    </location>
</feature>
<evidence type="ECO:0000259" key="3">
    <source>
        <dbReference type="SMART" id="SM01026"/>
    </source>
</evidence>
<dbReference type="InterPro" id="IPR050865">
    <property type="entry name" value="BEACH_Domain"/>
</dbReference>
<evidence type="ECO:0000256" key="2">
    <source>
        <dbReference type="SAM" id="MobiDB-lite"/>
    </source>
</evidence>
<dbReference type="Pfam" id="PF02138">
    <property type="entry name" value="Beach"/>
    <property type="match status" value="1"/>
</dbReference>
<dbReference type="SUPFAM" id="SSF50978">
    <property type="entry name" value="WD40 repeat-like"/>
    <property type="match status" value="1"/>
</dbReference>
<gene>
    <name evidence="4" type="ORF">TVAG_487330</name>
</gene>
<dbReference type="VEuPathDB" id="TrichDB:TVAGG3_0032650"/>
<dbReference type="EMBL" id="DS113376">
    <property type="protein sequence ID" value="EAY08509.1"/>
    <property type="molecule type" value="Genomic_DNA"/>
</dbReference>
<dbReference type="VEuPathDB" id="TrichDB:TVAGG3_0257430"/>
<evidence type="ECO:0000256" key="1">
    <source>
        <dbReference type="ARBA" id="ARBA00022574"/>
    </source>
</evidence>
<name>A2EFL4_TRIV3</name>
<dbReference type="OrthoDB" id="10682353at2759"/>
<keyword evidence="1" id="KW-0853">WD repeat</keyword>
<reference evidence="4" key="2">
    <citation type="journal article" date="2007" name="Science">
        <title>Draft genome sequence of the sexually transmitted pathogen Trichomonas vaginalis.</title>
        <authorList>
            <person name="Carlton J.M."/>
            <person name="Hirt R.P."/>
            <person name="Silva J.C."/>
            <person name="Delcher A.L."/>
            <person name="Schatz M."/>
            <person name="Zhao Q."/>
            <person name="Wortman J.R."/>
            <person name="Bidwell S.L."/>
            <person name="Alsmark U.C.M."/>
            <person name="Besteiro S."/>
            <person name="Sicheritz-Ponten T."/>
            <person name="Noel C.J."/>
            <person name="Dacks J.B."/>
            <person name="Foster P.G."/>
            <person name="Simillion C."/>
            <person name="Van de Peer Y."/>
            <person name="Miranda-Saavedra D."/>
            <person name="Barton G.J."/>
            <person name="Westrop G.D."/>
            <person name="Mueller S."/>
            <person name="Dessi D."/>
            <person name="Fiori P.L."/>
            <person name="Ren Q."/>
            <person name="Paulsen I."/>
            <person name="Zhang H."/>
            <person name="Bastida-Corcuera F.D."/>
            <person name="Simoes-Barbosa A."/>
            <person name="Brown M.T."/>
            <person name="Hayes R.D."/>
            <person name="Mukherjee M."/>
            <person name="Okumura C.Y."/>
            <person name="Schneider R."/>
            <person name="Smith A.J."/>
            <person name="Vanacova S."/>
            <person name="Villalvazo M."/>
            <person name="Haas B.J."/>
            <person name="Pertea M."/>
            <person name="Feldblyum T.V."/>
            <person name="Utterback T.R."/>
            <person name="Shu C.L."/>
            <person name="Osoegawa K."/>
            <person name="de Jong P.J."/>
            <person name="Hrdy I."/>
            <person name="Horvathova L."/>
            <person name="Zubacova Z."/>
            <person name="Dolezal P."/>
            <person name="Malik S.B."/>
            <person name="Logsdon J.M. Jr."/>
            <person name="Henze K."/>
            <person name="Gupta A."/>
            <person name="Wang C.C."/>
            <person name="Dunne R.L."/>
            <person name="Upcroft J.A."/>
            <person name="Upcroft P."/>
            <person name="White O."/>
            <person name="Salzberg S.L."/>
            <person name="Tang P."/>
            <person name="Chiu C.-H."/>
            <person name="Lee Y.-S."/>
            <person name="Embley T.M."/>
            <person name="Coombs G.H."/>
            <person name="Mottram J.C."/>
            <person name="Tachezy J."/>
            <person name="Fraser-Liggett C.M."/>
            <person name="Johnson P.J."/>
        </authorList>
    </citation>
    <scope>NUCLEOTIDE SEQUENCE [LARGE SCALE GENOMIC DNA]</scope>
    <source>
        <strain evidence="4">G3</strain>
    </source>
</reference>
<feature type="region of interest" description="Disordered" evidence="2">
    <location>
        <begin position="980"/>
        <end position="1146"/>
    </location>
</feature>
<feature type="compositionally biased region" description="Polar residues" evidence="2">
    <location>
        <begin position="906"/>
        <end position="916"/>
    </location>
</feature>
<dbReference type="PANTHER" id="PTHR13743:SF123">
    <property type="entry name" value="PROTEIN FAN"/>
    <property type="match status" value="1"/>
</dbReference>
<dbReference type="Gene3D" id="2.130.10.10">
    <property type="entry name" value="YVTN repeat-like/Quinoprotein amine dehydrogenase"/>
    <property type="match status" value="1"/>
</dbReference>
<dbReference type="eggNOG" id="KOG1787">
    <property type="taxonomic scope" value="Eukaryota"/>
</dbReference>
<dbReference type="PANTHER" id="PTHR13743">
    <property type="entry name" value="BEIGE/BEACH-RELATED"/>
    <property type="match status" value="1"/>
</dbReference>
<feature type="compositionally biased region" description="Basic and acidic residues" evidence="2">
    <location>
        <begin position="934"/>
        <end position="945"/>
    </location>
</feature>
<organism evidence="4 5">
    <name type="scientific">Trichomonas vaginalis (strain ATCC PRA-98 / G3)</name>
    <dbReference type="NCBI Taxonomy" id="412133"/>
    <lineage>
        <taxon>Eukaryota</taxon>
        <taxon>Metamonada</taxon>
        <taxon>Parabasalia</taxon>
        <taxon>Trichomonadida</taxon>
        <taxon>Trichomonadidae</taxon>
        <taxon>Trichomonas</taxon>
    </lineage>
</organism>
<evidence type="ECO:0000313" key="4">
    <source>
        <dbReference type="EMBL" id="EAY08509.1"/>
    </source>
</evidence>
<dbReference type="InterPro" id="IPR015943">
    <property type="entry name" value="WD40/YVTN_repeat-like_dom_sf"/>
</dbReference>
<keyword evidence="5" id="KW-1185">Reference proteome</keyword>
<dbReference type="Gene3D" id="1.10.1540.10">
    <property type="entry name" value="BEACH domain"/>
    <property type="match status" value="1"/>
</dbReference>
<feature type="domain" description="BEACH" evidence="3">
    <location>
        <begin position="2281"/>
        <end position="2416"/>
    </location>
</feature>
<dbReference type="InterPro" id="IPR031570">
    <property type="entry name" value="NBEA/BDCP_DUF4704"/>
</dbReference>
<dbReference type="SUPFAM" id="SSF48371">
    <property type="entry name" value="ARM repeat"/>
    <property type="match status" value="1"/>
</dbReference>